<protein>
    <submittedName>
        <fullName evidence="2">Uncharacterized protein</fullName>
    </submittedName>
</protein>
<evidence type="ECO:0000313" key="2">
    <source>
        <dbReference type="EMBL" id="MPM56174.1"/>
    </source>
</evidence>
<dbReference type="EMBL" id="VSSQ01015626">
    <property type="protein sequence ID" value="MPM56174.1"/>
    <property type="molecule type" value="Genomic_DNA"/>
</dbReference>
<sequence length="112" mass="12830">MLDAGEQRGKFLVGVVFQRLVQVHFVERSDDFSGKTTRQQNGEDHRRQEDNDHGLYHPKQKRQDRVLGNRYPDDRAVGKALGPVEGPLRQGGRVPFALPRAAFQRFPDFFAV</sequence>
<feature type="compositionally biased region" description="Basic and acidic residues" evidence="1">
    <location>
        <begin position="41"/>
        <end position="77"/>
    </location>
</feature>
<name>A0A645B386_9ZZZZ</name>
<proteinExistence type="predicted"/>
<gene>
    <name evidence="2" type="ORF">SDC9_102976</name>
</gene>
<organism evidence="2">
    <name type="scientific">bioreactor metagenome</name>
    <dbReference type="NCBI Taxonomy" id="1076179"/>
    <lineage>
        <taxon>unclassified sequences</taxon>
        <taxon>metagenomes</taxon>
        <taxon>ecological metagenomes</taxon>
    </lineage>
</organism>
<comment type="caution">
    <text evidence="2">The sequence shown here is derived from an EMBL/GenBank/DDBJ whole genome shotgun (WGS) entry which is preliminary data.</text>
</comment>
<evidence type="ECO:0000256" key="1">
    <source>
        <dbReference type="SAM" id="MobiDB-lite"/>
    </source>
</evidence>
<accession>A0A645B386</accession>
<dbReference type="AlphaFoldDB" id="A0A645B386"/>
<reference evidence="2" key="1">
    <citation type="submission" date="2019-08" db="EMBL/GenBank/DDBJ databases">
        <authorList>
            <person name="Kucharzyk K."/>
            <person name="Murdoch R.W."/>
            <person name="Higgins S."/>
            <person name="Loffler F."/>
        </authorList>
    </citation>
    <scope>NUCLEOTIDE SEQUENCE</scope>
</reference>
<feature type="region of interest" description="Disordered" evidence="1">
    <location>
        <begin position="31"/>
        <end position="91"/>
    </location>
</feature>